<sequence length="102" mass="11268">MKKTRSLLTLLLLAGTAAGQTSAVSVLQNELVKSLQSEGILLKDQQKSCTGDCRPACPWKNDRQRTKAIQQDSQLMNYLVGHFNPPTFVDGQNVLPNFSYSN</sequence>
<feature type="signal peptide" evidence="1">
    <location>
        <begin position="1"/>
        <end position="23"/>
    </location>
</feature>
<evidence type="ECO:0000313" key="3">
    <source>
        <dbReference type="Proteomes" id="UP000199705"/>
    </source>
</evidence>
<protein>
    <submittedName>
        <fullName evidence="2">Uncharacterized protein</fullName>
    </submittedName>
</protein>
<evidence type="ECO:0000256" key="1">
    <source>
        <dbReference type="SAM" id="SignalP"/>
    </source>
</evidence>
<dbReference type="RefSeq" id="WP_091167697.1">
    <property type="nucleotide sequence ID" value="NZ_FNCG01000006.1"/>
</dbReference>
<name>A0A1G7YQU6_9SPHI</name>
<accession>A0A1G7YQU6</accession>
<dbReference type="EMBL" id="FNCG01000006">
    <property type="protein sequence ID" value="SDG98559.1"/>
    <property type="molecule type" value="Genomic_DNA"/>
</dbReference>
<proteinExistence type="predicted"/>
<gene>
    <name evidence="2" type="ORF">SAMN05192573_10617</name>
</gene>
<feature type="chain" id="PRO_5011551877" evidence="1">
    <location>
        <begin position="24"/>
        <end position="102"/>
    </location>
</feature>
<organism evidence="2 3">
    <name type="scientific">Mucilaginibacter gossypii</name>
    <dbReference type="NCBI Taxonomy" id="551996"/>
    <lineage>
        <taxon>Bacteria</taxon>
        <taxon>Pseudomonadati</taxon>
        <taxon>Bacteroidota</taxon>
        <taxon>Sphingobacteriia</taxon>
        <taxon>Sphingobacteriales</taxon>
        <taxon>Sphingobacteriaceae</taxon>
        <taxon>Mucilaginibacter</taxon>
    </lineage>
</organism>
<dbReference type="AlphaFoldDB" id="A0A1G7YQU6"/>
<reference evidence="3" key="1">
    <citation type="submission" date="2016-10" db="EMBL/GenBank/DDBJ databases">
        <authorList>
            <person name="Varghese N."/>
            <person name="Submissions S."/>
        </authorList>
    </citation>
    <scope>NUCLEOTIDE SEQUENCE [LARGE SCALE GENOMIC DNA]</scope>
    <source>
        <strain evidence="3">Gh-67</strain>
    </source>
</reference>
<dbReference type="Proteomes" id="UP000199705">
    <property type="component" value="Unassembled WGS sequence"/>
</dbReference>
<dbReference type="STRING" id="551996.SAMN05192573_10617"/>
<keyword evidence="1" id="KW-0732">Signal</keyword>
<keyword evidence="3" id="KW-1185">Reference proteome</keyword>
<evidence type="ECO:0000313" key="2">
    <source>
        <dbReference type="EMBL" id="SDG98559.1"/>
    </source>
</evidence>